<feature type="chain" id="PRO_5041502691" description="Cell division coordinator CpoB" evidence="1">
    <location>
        <begin position="20"/>
        <end position="242"/>
    </location>
</feature>
<dbReference type="HAMAP" id="MF_02066">
    <property type="entry name" value="CpoB"/>
    <property type="match status" value="1"/>
</dbReference>
<dbReference type="InterPro" id="IPR034706">
    <property type="entry name" value="CpoB"/>
</dbReference>
<dbReference type="Gene3D" id="1.25.40.10">
    <property type="entry name" value="Tetratricopeptide repeat domain"/>
    <property type="match status" value="1"/>
</dbReference>
<dbReference type="GeneID" id="93809565"/>
<dbReference type="RefSeq" id="WP_025011957.1">
    <property type="nucleotide sequence ID" value="NZ_AP024609.1"/>
</dbReference>
<dbReference type="AlphaFoldDB" id="A0A380BLC9"/>
<keyword evidence="1" id="KW-0574">Periplasm</keyword>
<evidence type="ECO:0000313" key="5">
    <source>
        <dbReference type="Proteomes" id="UP000254069"/>
    </source>
</evidence>
<comment type="function">
    <text evidence="1">Mediates coordination of peptidoglycan synthesis and outer membrane constriction during cell division.</text>
</comment>
<accession>A0A380BLC9</accession>
<dbReference type="InterPro" id="IPR011990">
    <property type="entry name" value="TPR-like_helical_dom_sf"/>
</dbReference>
<dbReference type="InterPro" id="IPR014162">
    <property type="entry name" value="CpoB_C"/>
</dbReference>
<reference evidence="4 5" key="1">
    <citation type="submission" date="2018-06" db="EMBL/GenBank/DDBJ databases">
        <authorList>
            <consortium name="Pathogen Informatics"/>
            <person name="Doyle S."/>
        </authorList>
    </citation>
    <scope>NUCLEOTIDE SEQUENCE [LARGE SCALE GENOMIC DNA]</scope>
    <source>
        <strain evidence="4 5">NCTC10738</strain>
    </source>
</reference>
<sequence precursor="true">MKKAVIITAMLLGTGVAYAAPAPVEDIGGGSSEDRIARLERIIKARQQAEFETMRRMDTLQQEVLELRGLTEQQNYQINQMLQRQRQLYDEIANLQSKPAAPAVSQTPSNVVASSSLSETDSYQRAVDLVLKERQYDAAIPAFRDFIKQYPNSGFADNANYWLGQLLYNKNEFAEAKTAFANVVDNFKESGKRADSLVKLGLIAEKTGDKTAAKNYYQQVVKQYANSAAARIAQQQLAAIKP</sequence>
<feature type="signal peptide" evidence="1">
    <location>
        <begin position="1"/>
        <end position="19"/>
    </location>
</feature>
<dbReference type="EMBL" id="UGYO01000002">
    <property type="protein sequence ID" value="SUJ03278.1"/>
    <property type="molecule type" value="Genomic_DNA"/>
</dbReference>
<name>A0A380BLC9_9GAMM</name>
<evidence type="ECO:0000259" key="2">
    <source>
        <dbReference type="Pfam" id="PF16331"/>
    </source>
</evidence>
<keyword evidence="5" id="KW-1185">Reference proteome</keyword>
<comment type="subcellular location">
    <subcellularLocation>
        <location evidence="1">Periplasm</location>
    </subcellularLocation>
</comment>
<dbReference type="NCBIfam" id="TIGR02795">
    <property type="entry name" value="tol_pal_ybgF"/>
    <property type="match status" value="1"/>
</dbReference>
<dbReference type="Pfam" id="PF13174">
    <property type="entry name" value="TPR_6"/>
    <property type="match status" value="1"/>
</dbReference>
<proteinExistence type="inferred from homology"/>
<dbReference type="InterPro" id="IPR019734">
    <property type="entry name" value="TPR_rpt"/>
</dbReference>
<keyword evidence="1" id="KW-0732">Signal</keyword>
<keyword evidence="1" id="KW-0131">Cell cycle</keyword>
<protein>
    <recommendedName>
        <fullName evidence="1">Cell division coordinator CpoB</fullName>
    </recommendedName>
</protein>
<dbReference type="Proteomes" id="UP000825078">
    <property type="component" value="Chromosome"/>
</dbReference>
<dbReference type="InterPro" id="IPR032519">
    <property type="entry name" value="YbgF_tri"/>
</dbReference>
<comment type="similarity">
    <text evidence="1">Belongs to the CpoB family.</text>
</comment>
<dbReference type="Gene3D" id="1.20.5.110">
    <property type="match status" value="1"/>
</dbReference>
<evidence type="ECO:0000256" key="1">
    <source>
        <dbReference type="HAMAP-Rule" id="MF_02066"/>
    </source>
</evidence>
<feature type="domain" description="YbgF trimerisation" evidence="2">
    <location>
        <begin position="31"/>
        <end position="103"/>
    </location>
</feature>
<dbReference type="Pfam" id="PF13432">
    <property type="entry name" value="TPR_16"/>
    <property type="match status" value="1"/>
</dbReference>
<dbReference type="GO" id="GO:0030288">
    <property type="term" value="C:outer membrane-bounded periplasmic space"/>
    <property type="evidence" value="ECO:0007669"/>
    <property type="project" value="UniProtKB-UniRule"/>
</dbReference>
<dbReference type="EMBL" id="AP024613">
    <property type="protein sequence ID" value="BCV45428.1"/>
    <property type="molecule type" value="Genomic_DNA"/>
</dbReference>
<gene>
    <name evidence="4" type="primary">ybgF</name>
    <name evidence="1" type="synonym">cpoB</name>
    <name evidence="4" type="ORF">NCTC10738_03577</name>
    <name evidence="3" type="ORF">TUM17379_24460</name>
</gene>
<evidence type="ECO:0000313" key="3">
    <source>
        <dbReference type="EMBL" id="BCV45428.1"/>
    </source>
</evidence>
<dbReference type="GO" id="GO:0070206">
    <property type="term" value="P:protein trimerization"/>
    <property type="evidence" value="ECO:0007669"/>
    <property type="project" value="InterPro"/>
</dbReference>
<dbReference type="GO" id="GO:0043093">
    <property type="term" value="P:FtsZ-dependent cytokinesis"/>
    <property type="evidence" value="ECO:0007669"/>
    <property type="project" value="UniProtKB-UniRule"/>
</dbReference>
<evidence type="ECO:0000313" key="4">
    <source>
        <dbReference type="EMBL" id="SUJ03278.1"/>
    </source>
</evidence>
<reference evidence="3" key="2">
    <citation type="submission" date="2021-05" db="EMBL/GenBank/DDBJ databases">
        <title>Molecular characterization for Shewanella algae harboring chromosomal blaOXA-55-like strains isolated from clinical and environment sample.</title>
        <authorList>
            <person name="Ohama Y."/>
            <person name="Aoki K."/>
            <person name="Harada S."/>
            <person name="Moriya K."/>
            <person name="Ishii Y."/>
            <person name="Tateda K."/>
        </authorList>
    </citation>
    <scope>NUCLEOTIDE SEQUENCE</scope>
    <source>
        <strain evidence="3">TUM17379</strain>
    </source>
</reference>
<dbReference type="Pfam" id="PF16331">
    <property type="entry name" value="TolA_bind_tri"/>
    <property type="match status" value="1"/>
</dbReference>
<dbReference type="SUPFAM" id="SSF48452">
    <property type="entry name" value="TPR-like"/>
    <property type="match status" value="1"/>
</dbReference>
<organism evidence="4 5">
    <name type="scientific">Shewanella algae</name>
    <dbReference type="NCBI Taxonomy" id="38313"/>
    <lineage>
        <taxon>Bacteria</taxon>
        <taxon>Pseudomonadati</taxon>
        <taxon>Pseudomonadota</taxon>
        <taxon>Gammaproteobacteria</taxon>
        <taxon>Alteromonadales</taxon>
        <taxon>Shewanellaceae</taxon>
        <taxon>Shewanella</taxon>
    </lineage>
</organism>
<keyword evidence="1" id="KW-0132">Cell division</keyword>
<dbReference type="Proteomes" id="UP000254069">
    <property type="component" value="Unassembled WGS sequence"/>
</dbReference>